<evidence type="ECO:0000313" key="2">
    <source>
        <dbReference type="Proteomes" id="UP000789901"/>
    </source>
</evidence>
<organism evidence="1 2">
    <name type="scientific">Gigaspora margarita</name>
    <dbReference type="NCBI Taxonomy" id="4874"/>
    <lineage>
        <taxon>Eukaryota</taxon>
        <taxon>Fungi</taxon>
        <taxon>Fungi incertae sedis</taxon>
        <taxon>Mucoromycota</taxon>
        <taxon>Glomeromycotina</taxon>
        <taxon>Glomeromycetes</taxon>
        <taxon>Diversisporales</taxon>
        <taxon>Gigasporaceae</taxon>
        <taxon>Gigaspora</taxon>
    </lineage>
</organism>
<name>A0ABN7W1L3_GIGMA</name>
<feature type="non-terminal residue" evidence="1">
    <location>
        <position position="1"/>
    </location>
</feature>
<reference evidence="1 2" key="1">
    <citation type="submission" date="2021-06" db="EMBL/GenBank/DDBJ databases">
        <authorList>
            <person name="Kallberg Y."/>
            <person name="Tangrot J."/>
            <person name="Rosling A."/>
        </authorList>
    </citation>
    <scope>NUCLEOTIDE SEQUENCE [LARGE SCALE GENOMIC DNA]</scope>
    <source>
        <strain evidence="1 2">120-4 pot B 10/14</strain>
    </source>
</reference>
<dbReference type="EMBL" id="CAJVQB010027958">
    <property type="protein sequence ID" value="CAG8811491.1"/>
    <property type="molecule type" value="Genomic_DNA"/>
</dbReference>
<comment type="caution">
    <text evidence="1">The sequence shown here is derived from an EMBL/GenBank/DDBJ whole genome shotgun (WGS) entry which is preliminary data.</text>
</comment>
<evidence type="ECO:0000313" key="1">
    <source>
        <dbReference type="EMBL" id="CAG8811491.1"/>
    </source>
</evidence>
<protein>
    <submittedName>
        <fullName evidence="1">38971_t:CDS:1</fullName>
    </submittedName>
</protein>
<sequence length="487" mass="56757">PISNQFLDLFDAITLEQYDNREVKVFIRKKKSKGWQEVDNGLSDTLDSTQDGPNAFSILIVNSRLPLLPQSCTEYNSYNRLYYEIIELFQAQKVGWMNSLHEPIGKIFVTHLASTLWYIDPHLITMHAPSNNIWNQVMPTILSLIETLKKYSDYLNSIAISMNELYHSNESARSPENNSTMYQVSIWVTVIMLEEKSIKPNSTSMRISETEISNGRQDETSKARMLARIHEELPHYFTRQMQKNVLDKQILILYSIYEQTMDLKEASLICFGIKQKHISMSKQVFVSYKDTVFEPKSELKESIAGVQEILNNCTERLQLKNNKFKCYSLASKEDITEIFEIKKYNNFSCLYCKPIHLPSQEFDDLSLLPDPIPSKDHYTNFQQVYGTKTTEEHRPTCENCQKRCCIYSNKALTNDDLHDYQQALESYSYSCGAPIFSDDHYLYEVIFVRTQINCDSLIEILYYSSRKEENYSICYYCKNCDNLVTPP</sequence>
<keyword evidence="2" id="KW-1185">Reference proteome</keyword>
<proteinExistence type="predicted"/>
<gene>
    <name evidence="1" type="ORF">GMARGA_LOCUS25351</name>
</gene>
<dbReference type="Proteomes" id="UP000789901">
    <property type="component" value="Unassembled WGS sequence"/>
</dbReference>
<accession>A0ABN7W1L3</accession>